<feature type="compositionally biased region" description="Polar residues" evidence="16">
    <location>
        <begin position="10"/>
        <end position="23"/>
    </location>
</feature>
<evidence type="ECO:0000256" key="16">
    <source>
        <dbReference type="SAM" id="MobiDB-lite"/>
    </source>
</evidence>
<evidence type="ECO:0000256" key="15">
    <source>
        <dbReference type="RuleBase" id="RU364045"/>
    </source>
</evidence>
<comment type="catalytic activity">
    <reaction evidence="14 15">
        <text>chorismate + L-glutamine = anthranilate + pyruvate + L-glutamate + H(+)</text>
        <dbReference type="Rhea" id="RHEA:21732"/>
        <dbReference type="ChEBI" id="CHEBI:15361"/>
        <dbReference type="ChEBI" id="CHEBI:15378"/>
        <dbReference type="ChEBI" id="CHEBI:16567"/>
        <dbReference type="ChEBI" id="CHEBI:29748"/>
        <dbReference type="ChEBI" id="CHEBI:29985"/>
        <dbReference type="ChEBI" id="CHEBI:58359"/>
        <dbReference type="EC" id="4.1.3.27"/>
    </reaction>
</comment>
<keyword evidence="7 15" id="KW-0028">Amino-acid biosynthesis</keyword>
<keyword evidence="12 15" id="KW-0456">Lyase</keyword>
<evidence type="ECO:0000259" key="17">
    <source>
        <dbReference type="Pfam" id="PF00425"/>
    </source>
</evidence>
<dbReference type="GO" id="GO:0004049">
    <property type="term" value="F:anthranilate synthase activity"/>
    <property type="evidence" value="ECO:0007669"/>
    <property type="project" value="UniProtKB-EC"/>
</dbReference>
<evidence type="ECO:0000256" key="10">
    <source>
        <dbReference type="ARBA" id="ARBA00022842"/>
    </source>
</evidence>
<evidence type="ECO:0000256" key="5">
    <source>
        <dbReference type="ARBA" id="ARBA00012266"/>
    </source>
</evidence>
<evidence type="ECO:0000256" key="7">
    <source>
        <dbReference type="ARBA" id="ARBA00022605"/>
    </source>
</evidence>
<dbReference type="GO" id="GO:0000162">
    <property type="term" value="P:L-tryptophan biosynthetic process"/>
    <property type="evidence" value="ECO:0007669"/>
    <property type="project" value="UniProtKB-KW"/>
</dbReference>
<comment type="subunit">
    <text evidence="4 15">Heterotetramer consisting of two non-identical subunits: a beta subunit (TrpG) and a large alpha subunit (TrpE).</text>
</comment>
<evidence type="ECO:0000256" key="13">
    <source>
        <dbReference type="ARBA" id="ARBA00025634"/>
    </source>
</evidence>
<dbReference type="InterPro" id="IPR005256">
    <property type="entry name" value="Anth_synth_I_PabB"/>
</dbReference>
<reference evidence="19 22" key="1">
    <citation type="submission" date="2015-07" db="EMBL/GenBank/DDBJ databases">
        <title>Comparative genome sequencing reveals within-host evolution of Neisseria meningitidis during.</title>
        <authorList>
            <person name="Klughammer J."/>
            <person name="Dittrich M."/>
            <person name="Mueller T."/>
            <person name="Blom J."/>
            <person name="Goesmann A."/>
            <person name="Vogel U."/>
            <person name="Frosch M."/>
            <person name="Bock C."/>
            <person name="Schoen C."/>
        </authorList>
    </citation>
    <scope>NUCLEOTIDE SEQUENCE [LARGE SCALE GENOMIC DNA]</scope>
    <source>
        <strain evidence="19 22">DE8555</strain>
    </source>
</reference>
<comment type="pathway">
    <text evidence="2 15">Amino-acid biosynthesis; L-tryptophan biosynthesis; L-tryptophan from chorismate: step 1/5.</text>
</comment>
<evidence type="ECO:0000256" key="11">
    <source>
        <dbReference type="ARBA" id="ARBA00023141"/>
    </source>
</evidence>
<dbReference type="EMBL" id="CP012393">
    <property type="protein sequence ID" value="ANW91555.1"/>
    <property type="molecule type" value="Genomic_DNA"/>
</dbReference>
<feature type="region of interest" description="Disordered" evidence="16">
    <location>
        <begin position="1"/>
        <end position="23"/>
    </location>
</feature>
<keyword evidence="8 15" id="KW-0479">Metal-binding</keyword>
<evidence type="ECO:0000313" key="20">
    <source>
        <dbReference type="EMBL" id="CWU17117.1"/>
    </source>
</evidence>
<dbReference type="AlphaFoldDB" id="A0AAD2QF72"/>
<proteinExistence type="inferred from homology"/>
<sequence>METIPAAQNKAVSPSFSDGISGQTVNNSDKMLYSRPLPRRPKPPFGKAEMISKQEYQAQAAQGYNRIPLVQELLADLDTPLSLYLKLANRPYTYLLESVVGGERFGRYSFIGLPCSHYLKASGKHVDVYQNGEIVEQHDGNPLPFIEAFHNRFKTPEIPSLPRFTGGLVGYFGYETIYNFEHFAHRLKNTTKADPLGTPDILLMLSQELAVVDNLSGKIYLIVYADPSQPDGYERARERLEDIRTQLRQSCAIPLSLGSKHTEAVSEFGEEPFKACVNKIKDYIFAGDCMQVVPSQRMSMEFTDSSLALYRALRTLNPSPYLFYYDFGDFHIVGSSPEILVRRERDDVIVRPIAGTRLRGKTPAEDLANEQDLLSDAKEIAEHVMLIDLGRNDVGRISKTGEVKVTDKMVIEKYSHVMHIVSNVEGRLKDGMTNMDILAATFPAGTLSGAPKVRAMEIIEEVEPSKRGIYGGAVGVWGFNNDMDLAIAIRTAVVKNNTLYVQSGAGVVADSDPASEWQETQNKARAVIHAAQMVQEGLDK</sequence>
<dbReference type="PANTHER" id="PTHR11236:SF48">
    <property type="entry name" value="ISOCHORISMATE SYNTHASE MENF"/>
    <property type="match status" value="1"/>
</dbReference>
<accession>A0AAD2QF72</accession>
<evidence type="ECO:0000259" key="18">
    <source>
        <dbReference type="Pfam" id="PF04715"/>
    </source>
</evidence>
<evidence type="ECO:0000313" key="22">
    <source>
        <dbReference type="Proteomes" id="UP000092966"/>
    </source>
</evidence>
<evidence type="ECO:0000313" key="21">
    <source>
        <dbReference type="Proteomes" id="UP000069876"/>
    </source>
</evidence>
<feature type="domain" description="Chorismate-utilising enzyme C-terminal" evidence="17">
    <location>
        <begin position="271"/>
        <end position="523"/>
    </location>
</feature>
<dbReference type="InterPro" id="IPR015890">
    <property type="entry name" value="Chorismate_C"/>
</dbReference>
<reference evidence="20 21" key="2">
    <citation type="submission" date="2016-02" db="EMBL/GenBank/DDBJ databases">
        <authorList>
            <consortium name="Pathogen Informatics"/>
        </authorList>
    </citation>
    <scope>NUCLEOTIDE SEQUENCE [LARGE SCALE GENOMIC DNA]</scope>
    <source>
        <strain evidence="20 21">2842STDY5881531</strain>
    </source>
</reference>
<dbReference type="Pfam" id="PF00425">
    <property type="entry name" value="Chorismate_bind"/>
    <property type="match status" value="1"/>
</dbReference>
<dbReference type="GO" id="GO:0046872">
    <property type="term" value="F:metal ion binding"/>
    <property type="evidence" value="ECO:0007669"/>
    <property type="project" value="UniProtKB-KW"/>
</dbReference>
<keyword evidence="10 15" id="KW-0460">Magnesium</keyword>
<evidence type="ECO:0000256" key="8">
    <source>
        <dbReference type="ARBA" id="ARBA00022723"/>
    </source>
</evidence>
<dbReference type="Gene3D" id="3.60.120.10">
    <property type="entry name" value="Anthranilate synthase"/>
    <property type="match status" value="1"/>
</dbReference>
<evidence type="ECO:0000256" key="3">
    <source>
        <dbReference type="ARBA" id="ARBA00009562"/>
    </source>
</evidence>
<dbReference type="Proteomes" id="UP000069876">
    <property type="component" value="Unassembled WGS sequence"/>
</dbReference>
<dbReference type="PANTHER" id="PTHR11236">
    <property type="entry name" value="AMINOBENZOATE/ANTHRANILATE SYNTHASE"/>
    <property type="match status" value="1"/>
</dbReference>
<evidence type="ECO:0000256" key="6">
    <source>
        <dbReference type="ARBA" id="ARBA00020653"/>
    </source>
</evidence>
<dbReference type="InterPro" id="IPR005801">
    <property type="entry name" value="ADC_synthase"/>
</dbReference>
<evidence type="ECO:0000256" key="9">
    <source>
        <dbReference type="ARBA" id="ARBA00022822"/>
    </source>
</evidence>
<dbReference type="EC" id="4.1.3.27" evidence="5 15"/>
<dbReference type="NCBIfam" id="TIGR00564">
    <property type="entry name" value="trpE_most"/>
    <property type="match status" value="1"/>
</dbReference>
<dbReference type="InterPro" id="IPR019999">
    <property type="entry name" value="Anth_synth_I-like"/>
</dbReference>
<dbReference type="InterPro" id="IPR006805">
    <property type="entry name" value="Anth_synth_I_N"/>
</dbReference>
<organism evidence="20 21">
    <name type="scientific">Neisseria meningitidis</name>
    <dbReference type="NCBI Taxonomy" id="487"/>
    <lineage>
        <taxon>Bacteria</taxon>
        <taxon>Pseudomonadati</taxon>
        <taxon>Pseudomonadota</taxon>
        <taxon>Betaproteobacteria</taxon>
        <taxon>Neisseriales</taxon>
        <taxon>Neisseriaceae</taxon>
        <taxon>Neisseria</taxon>
    </lineage>
</organism>
<protein>
    <recommendedName>
        <fullName evidence="6 15">Anthranilate synthase component 1</fullName>
        <ecNumber evidence="5 15">4.1.3.27</ecNumber>
    </recommendedName>
</protein>
<evidence type="ECO:0000256" key="4">
    <source>
        <dbReference type="ARBA" id="ARBA00011575"/>
    </source>
</evidence>
<keyword evidence="11 15" id="KW-0057">Aromatic amino acid biosynthesis</keyword>
<comment type="function">
    <text evidence="13 15">Part of a heterotetrameric complex that catalyzes the two-step biosynthesis of anthranilate, an intermediate in the biosynthesis of L-tryptophan. In the first step, the glutamine-binding beta subunit (TrpG) of anthranilate synthase (AS) provides the glutamine amidotransferase activity which generates ammonia as a substrate that, along with chorismate, is used in the second step, catalyzed by the large alpha subunit of AS (TrpE) to produce anthranilate. In the absence of TrpG, TrpE can synthesize anthranilate directly from chorismate and high concentrations of ammonia.</text>
</comment>
<name>A0AAD2QF72_NEIME</name>
<comment type="similarity">
    <text evidence="3 15">Belongs to the anthranilate synthase component I family.</text>
</comment>
<dbReference type="SUPFAM" id="SSF56322">
    <property type="entry name" value="ADC synthase"/>
    <property type="match status" value="1"/>
</dbReference>
<evidence type="ECO:0000256" key="14">
    <source>
        <dbReference type="ARBA" id="ARBA00047683"/>
    </source>
</evidence>
<dbReference type="Pfam" id="PF04715">
    <property type="entry name" value="Anth_synt_I_N"/>
    <property type="match status" value="1"/>
</dbReference>
<keyword evidence="9 15" id="KW-0822">Tryptophan biosynthesis</keyword>
<dbReference type="EMBL" id="FFEF01000017">
    <property type="protein sequence ID" value="CWU17117.1"/>
    <property type="molecule type" value="Genomic_DNA"/>
</dbReference>
<evidence type="ECO:0000256" key="12">
    <source>
        <dbReference type="ARBA" id="ARBA00023239"/>
    </source>
</evidence>
<evidence type="ECO:0000256" key="1">
    <source>
        <dbReference type="ARBA" id="ARBA00001946"/>
    </source>
</evidence>
<dbReference type="PRINTS" id="PR00095">
    <property type="entry name" value="ANTSNTHASEI"/>
</dbReference>
<dbReference type="Proteomes" id="UP000092966">
    <property type="component" value="Chromosome"/>
</dbReference>
<feature type="domain" description="Anthranilate synthase component I N-terminal" evidence="18">
    <location>
        <begin position="76"/>
        <end position="221"/>
    </location>
</feature>
<evidence type="ECO:0000256" key="2">
    <source>
        <dbReference type="ARBA" id="ARBA00004873"/>
    </source>
</evidence>
<evidence type="ECO:0000313" key="19">
    <source>
        <dbReference type="EMBL" id="ANW91555.1"/>
    </source>
</evidence>
<gene>
    <name evidence="15 20" type="primary">trpE</name>
    <name evidence="19" type="ORF">DE8555_0994</name>
    <name evidence="20" type="ORF">ERS514851_01476</name>
</gene>
<comment type="cofactor">
    <cofactor evidence="1 15">
        <name>Mg(2+)</name>
        <dbReference type="ChEBI" id="CHEBI:18420"/>
    </cofactor>
</comment>